<dbReference type="EMBL" id="MPIN01000006">
    <property type="protein sequence ID" value="OJH38409.1"/>
    <property type="molecule type" value="Genomic_DNA"/>
</dbReference>
<evidence type="ECO:0000313" key="2">
    <source>
        <dbReference type="Proteomes" id="UP000182229"/>
    </source>
</evidence>
<proteinExistence type="predicted"/>
<dbReference type="AlphaFoldDB" id="A0A1L9B827"/>
<comment type="caution">
    <text evidence="1">The sequence shown here is derived from an EMBL/GenBank/DDBJ whole genome shotgun (WGS) entry which is preliminary data.</text>
</comment>
<dbReference type="OrthoDB" id="160522at2"/>
<keyword evidence="2" id="KW-1185">Reference proteome</keyword>
<reference evidence="1 2" key="2">
    <citation type="submission" date="2016-12" db="EMBL/GenBank/DDBJ databases">
        <title>Draft Genome Sequence of Cystobacter ferrugineus Strain Cbfe23.</title>
        <authorList>
            <person name="Akbar S."/>
            <person name="Dowd S.E."/>
            <person name="Stevens D.C."/>
        </authorList>
    </citation>
    <scope>NUCLEOTIDE SEQUENCE [LARGE SCALE GENOMIC DNA]</scope>
    <source>
        <strain evidence="1 2">Cbfe23</strain>
    </source>
</reference>
<dbReference type="Proteomes" id="UP000182229">
    <property type="component" value="Unassembled WGS sequence"/>
</dbReference>
<gene>
    <name evidence="1" type="ORF">BON30_25130</name>
</gene>
<dbReference type="Gene3D" id="2.60.120.10">
    <property type="entry name" value="Jelly Rolls"/>
    <property type="match status" value="1"/>
</dbReference>
<dbReference type="RefSeq" id="WP_071900915.1">
    <property type="nucleotide sequence ID" value="NZ_MPIN01000006.1"/>
</dbReference>
<dbReference type="STRING" id="83449.BON30_25130"/>
<organism evidence="1 2">
    <name type="scientific">Cystobacter ferrugineus</name>
    <dbReference type="NCBI Taxonomy" id="83449"/>
    <lineage>
        <taxon>Bacteria</taxon>
        <taxon>Pseudomonadati</taxon>
        <taxon>Myxococcota</taxon>
        <taxon>Myxococcia</taxon>
        <taxon>Myxococcales</taxon>
        <taxon>Cystobacterineae</taxon>
        <taxon>Archangiaceae</taxon>
        <taxon>Cystobacter</taxon>
    </lineage>
</organism>
<protein>
    <submittedName>
        <fullName evidence="1">Cupin</fullName>
    </submittedName>
</protein>
<sequence length="120" mass="13039">MPTLIATPTRVTAAGNKPKLIDEYIGRVNTQQSGLSVAHMRSPGGWLEPGQTPEFQEMTVVLRGLLRVEHRGGTLEVRAGQAVVTEAGEWVRYSTPEAEGAEYIAICLPAFSPDTVHRDP</sequence>
<reference evidence="2" key="1">
    <citation type="submission" date="2016-11" db="EMBL/GenBank/DDBJ databases">
        <authorList>
            <person name="Shukria A."/>
            <person name="Stevens D.C."/>
        </authorList>
    </citation>
    <scope>NUCLEOTIDE SEQUENCE [LARGE SCALE GENOMIC DNA]</scope>
    <source>
        <strain evidence="2">Cbfe23</strain>
    </source>
</reference>
<dbReference type="InterPro" id="IPR014710">
    <property type="entry name" value="RmlC-like_jellyroll"/>
</dbReference>
<name>A0A1L9B827_9BACT</name>
<evidence type="ECO:0000313" key="1">
    <source>
        <dbReference type="EMBL" id="OJH38409.1"/>
    </source>
</evidence>
<dbReference type="InterPro" id="IPR011051">
    <property type="entry name" value="RmlC_Cupin_sf"/>
</dbReference>
<accession>A0A1L9B827</accession>
<dbReference type="SUPFAM" id="SSF51182">
    <property type="entry name" value="RmlC-like cupins"/>
    <property type="match status" value="1"/>
</dbReference>